<evidence type="ECO:0000313" key="3">
    <source>
        <dbReference type="Proteomes" id="UP000059188"/>
    </source>
</evidence>
<dbReference type="AlphaFoldDB" id="A0A0B7FHV5"/>
<dbReference type="Proteomes" id="UP000059188">
    <property type="component" value="Unassembled WGS sequence"/>
</dbReference>
<keyword evidence="3" id="KW-1185">Reference proteome</keyword>
<feature type="compositionally biased region" description="Polar residues" evidence="1">
    <location>
        <begin position="65"/>
        <end position="77"/>
    </location>
</feature>
<reference evidence="2 3" key="1">
    <citation type="submission" date="2014-11" db="EMBL/GenBank/DDBJ databases">
        <authorList>
            <person name="Wibberg Daniel"/>
        </authorList>
    </citation>
    <scope>NUCLEOTIDE SEQUENCE [LARGE SCALE GENOMIC DNA]</scope>
    <source>
        <strain evidence="2">Rhizoctonia solani AG1-IB 7/3/14</strain>
    </source>
</reference>
<dbReference type="EMBL" id="LN679128">
    <property type="protein sequence ID" value="CEL57225.1"/>
    <property type="molecule type" value="Genomic_DNA"/>
</dbReference>
<dbReference type="OrthoDB" id="3203159at2759"/>
<organism evidence="2 3">
    <name type="scientific">Thanatephorus cucumeris (strain AG1-IB / isolate 7/3/14)</name>
    <name type="common">Lettuce bottom rot fungus</name>
    <name type="synonym">Rhizoctonia solani</name>
    <dbReference type="NCBI Taxonomy" id="1108050"/>
    <lineage>
        <taxon>Eukaryota</taxon>
        <taxon>Fungi</taxon>
        <taxon>Dikarya</taxon>
        <taxon>Basidiomycota</taxon>
        <taxon>Agaricomycotina</taxon>
        <taxon>Agaricomycetes</taxon>
        <taxon>Cantharellales</taxon>
        <taxon>Ceratobasidiaceae</taxon>
        <taxon>Rhizoctonia</taxon>
        <taxon>Rhizoctonia solani AG-1</taxon>
    </lineage>
</organism>
<feature type="region of interest" description="Disordered" evidence="1">
    <location>
        <begin position="380"/>
        <end position="422"/>
    </location>
</feature>
<feature type="compositionally biased region" description="Acidic residues" evidence="1">
    <location>
        <begin position="393"/>
        <end position="422"/>
    </location>
</feature>
<feature type="compositionally biased region" description="Low complexity" evidence="1">
    <location>
        <begin position="21"/>
        <end position="40"/>
    </location>
</feature>
<sequence>MRDLISTQRRRKSLADQVAQYNPDGNPGDPYDSDSSSSSDTGKGGNTPPRGPPRDPSRLPDQSRRTVTANSRHTQSFKGPAPPHFDTKLKLSDTVPTWDGNKDNLADWIIAINELAERSDYTYVQLGELVPLRFTGDAKEWWYAHDANWRLPKTRNWDTLKDAILTQFMNRTWMEKQTEKAQHRSYRDSNHPHETPSQYIRDKKKWLQRTHEYQSERQLIYAILQKAPREWGRIIDTSILDGWDDFEQKIEYHEELLMKPSSSSDKGLSRRLDKIESLLEKATRRKANTHLAKPSKKQARTHLVGARKDLPKFNNKPLDHIVSKGKTPAMAGARPCTYCRSGNHWDNDCPLNKKKKFRKIVKANLAAADEEGQIAQAEYEALQESVDSSSSEESSDTETPEEDASEKDSDEASAEEESPDFF</sequence>
<dbReference type="STRING" id="1108050.A0A0B7FHV5"/>
<protein>
    <recommendedName>
        <fullName evidence="4">Retrotransposon gag domain-containing protein</fullName>
    </recommendedName>
</protein>
<accession>A0A0B7FHV5</accession>
<evidence type="ECO:0000256" key="1">
    <source>
        <dbReference type="SAM" id="MobiDB-lite"/>
    </source>
</evidence>
<gene>
    <name evidence="2" type="ORF">RSOLAG1IB_08437</name>
</gene>
<evidence type="ECO:0008006" key="4">
    <source>
        <dbReference type="Google" id="ProtNLM"/>
    </source>
</evidence>
<feature type="region of interest" description="Disordered" evidence="1">
    <location>
        <begin position="1"/>
        <end position="87"/>
    </location>
</feature>
<name>A0A0B7FHV5_THACB</name>
<feature type="compositionally biased region" description="Basic and acidic residues" evidence="1">
    <location>
        <begin position="52"/>
        <end position="64"/>
    </location>
</feature>
<evidence type="ECO:0000313" key="2">
    <source>
        <dbReference type="EMBL" id="CEL57225.1"/>
    </source>
</evidence>
<proteinExistence type="predicted"/>